<comment type="caution">
    <text evidence="1">The sequence shown here is derived from an EMBL/GenBank/DDBJ whole genome shotgun (WGS) entry which is preliminary data.</text>
</comment>
<gene>
    <name evidence="1" type="ORF">ACFQ07_14465</name>
</gene>
<dbReference type="InterPro" id="IPR013325">
    <property type="entry name" value="RNA_pol_sigma_r2"/>
</dbReference>
<name>A0ABW3CG28_9ACTN</name>
<dbReference type="Gene3D" id="1.10.1740.10">
    <property type="match status" value="1"/>
</dbReference>
<feature type="non-terminal residue" evidence="1">
    <location>
        <position position="50"/>
    </location>
</feature>
<dbReference type="EMBL" id="JBHTIR010002167">
    <property type="protein sequence ID" value="MFD0853438.1"/>
    <property type="molecule type" value="Genomic_DNA"/>
</dbReference>
<proteinExistence type="predicted"/>
<evidence type="ECO:0000313" key="2">
    <source>
        <dbReference type="Proteomes" id="UP001597083"/>
    </source>
</evidence>
<keyword evidence="2" id="KW-1185">Reference proteome</keyword>
<dbReference type="Proteomes" id="UP001597083">
    <property type="component" value="Unassembled WGS sequence"/>
</dbReference>
<reference evidence="2" key="1">
    <citation type="journal article" date="2019" name="Int. J. Syst. Evol. Microbiol.">
        <title>The Global Catalogue of Microorganisms (GCM) 10K type strain sequencing project: providing services to taxonomists for standard genome sequencing and annotation.</title>
        <authorList>
            <consortium name="The Broad Institute Genomics Platform"/>
            <consortium name="The Broad Institute Genome Sequencing Center for Infectious Disease"/>
            <person name="Wu L."/>
            <person name="Ma J."/>
        </authorList>
    </citation>
    <scope>NUCLEOTIDE SEQUENCE [LARGE SCALE GENOMIC DNA]</scope>
    <source>
        <strain evidence="2">JCM 31696</strain>
    </source>
</reference>
<dbReference type="SUPFAM" id="SSF88946">
    <property type="entry name" value="Sigma2 domain of RNA polymerase sigma factors"/>
    <property type="match status" value="1"/>
</dbReference>
<protein>
    <submittedName>
        <fullName evidence="1">RNA polymerase subunit sigma-24</fullName>
    </submittedName>
</protein>
<evidence type="ECO:0000313" key="1">
    <source>
        <dbReference type="EMBL" id="MFD0853438.1"/>
    </source>
</evidence>
<accession>A0ABW3CG28</accession>
<sequence>MAFDERTEELAVKAAQGDQAALNELLGKIQPDVLRHTSRFLPCRQDAEEA</sequence>
<organism evidence="1 2">
    <name type="scientific">Actinomadura adrarensis</name>
    <dbReference type="NCBI Taxonomy" id="1819600"/>
    <lineage>
        <taxon>Bacteria</taxon>
        <taxon>Bacillati</taxon>
        <taxon>Actinomycetota</taxon>
        <taxon>Actinomycetes</taxon>
        <taxon>Streptosporangiales</taxon>
        <taxon>Thermomonosporaceae</taxon>
        <taxon>Actinomadura</taxon>
    </lineage>
</organism>